<dbReference type="GO" id="GO:0031072">
    <property type="term" value="F:heat shock protein binding"/>
    <property type="evidence" value="ECO:0007669"/>
    <property type="project" value="TreeGrafter"/>
</dbReference>
<dbReference type="Gene3D" id="1.25.40.10">
    <property type="entry name" value="Tetratricopeptide repeat domain"/>
    <property type="match status" value="1"/>
</dbReference>
<dbReference type="InterPro" id="IPR019734">
    <property type="entry name" value="TPR_rpt"/>
</dbReference>
<proteinExistence type="predicted"/>
<name>A0A087VWS9_ECHMU</name>
<dbReference type="InterPro" id="IPR011990">
    <property type="entry name" value="TPR-like_helical_dom_sf"/>
</dbReference>
<dbReference type="InterPro" id="IPR025986">
    <property type="entry name" value="RPAP3-like_C"/>
</dbReference>
<keyword evidence="4 5" id="KW-0802">TPR repeat</keyword>
<dbReference type="InterPro" id="IPR051982">
    <property type="entry name" value="CiliaryAsmbly_MitoImport"/>
</dbReference>
<dbReference type="GO" id="GO:0005739">
    <property type="term" value="C:mitochondrion"/>
    <property type="evidence" value="ECO:0007669"/>
    <property type="project" value="TreeGrafter"/>
</dbReference>
<dbReference type="eggNOG" id="KOG1124">
    <property type="taxonomic scope" value="Eukaryota"/>
</dbReference>
<feature type="domain" description="RNA-polymerase II-associated protein 3-like C-terminal" evidence="7">
    <location>
        <begin position="461"/>
        <end position="526"/>
    </location>
</feature>
<dbReference type="EMBL" id="LN902846">
    <property type="protein sequence ID" value="CDI96726.1"/>
    <property type="molecule type" value="Genomic_DNA"/>
</dbReference>
<dbReference type="PANTHER" id="PTHR45984">
    <property type="entry name" value="RNA (RNA) POLYMERASE II ASSOCIATED PROTEIN HOMOLOG"/>
    <property type="match status" value="1"/>
</dbReference>
<accession>A0A087VWS9</accession>
<evidence type="ECO:0000256" key="3">
    <source>
        <dbReference type="ARBA" id="ARBA00022737"/>
    </source>
</evidence>
<reference evidence="8" key="2">
    <citation type="submission" date="2015-11" db="EMBL/GenBank/DDBJ databases">
        <authorList>
            <person name="Zhang Y."/>
            <person name="Guo Z."/>
        </authorList>
    </citation>
    <scope>NUCLEOTIDE SEQUENCE</scope>
</reference>
<evidence type="ECO:0000313" key="9">
    <source>
        <dbReference type="Proteomes" id="UP000017246"/>
    </source>
</evidence>
<organism evidence="8 9">
    <name type="scientific">Echinococcus multilocularis</name>
    <name type="common">Fox tapeworm</name>
    <dbReference type="NCBI Taxonomy" id="6211"/>
    <lineage>
        <taxon>Eukaryota</taxon>
        <taxon>Metazoa</taxon>
        <taxon>Spiralia</taxon>
        <taxon>Lophotrochozoa</taxon>
        <taxon>Platyhelminthes</taxon>
        <taxon>Cestoda</taxon>
        <taxon>Eucestoda</taxon>
        <taxon>Cyclophyllidea</taxon>
        <taxon>Taeniidae</taxon>
        <taxon>Echinococcus</taxon>
    </lineage>
</organism>
<keyword evidence="2" id="KW-0963">Cytoplasm</keyword>
<comment type="subcellular location">
    <subcellularLocation>
        <location evidence="1">Cytoplasm</location>
    </subcellularLocation>
</comment>
<dbReference type="SMART" id="SM00028">
    <property type="entry name" value="TPR"/>
    <property type="match status" value="3"/>
</dbReference>
<evidence type="ECO:0000259" key="7">
    <source>
        <dbReference type="Pfam" id="PF13877"/>
    </source>
</evidence>
<dbReference type="OMA" id="KHESAAM"/>
<dbReference type="GO" id="GO:0005829">
    <property type="term" value="C:cytosol"/>
    <property type="evidence" value="ECO:0007669"/>
    <property type="project" value="TreeGrafter"/>
</dbReference>
<sequence length="559" mass="64315">MYHETTSLYDIPLNHLDYQYITDCKKLKELEKILKVLRSGSEGRYPDLERHCEKKIQSIDPENRLLRKPGKLLSAKQLPNDEREELESNFKEWLNETKRQECLSNACGLYDINEDEEDETLPKVRLWGSINPDTGKGTRVKSLKTKSGKLRSYEEWDKIGKEIEKELEMDERDGEKSNEIAAVGAEKGEERKNNDNEKAVKSVCRDLSKRIHNMPRQIRAVHAQREKEKGNEALIAGDYNEALGYYCRSLVFEPTTAVYNNRALLYLRQKKWKLSVEDCNRVLEKEPENIKALLRRAQAFYELHSLVKAQKDLELVLALEPKNSRATTLLRKVREDHASRQRSNLEGGRRMVIDEVDEDEFECDDNGEDDDEEEEEKRANDEDVTQRRPVPLHQGVEIEEVLDENEEESSKTEKKITPNAKGDTKNDANSGAKQLELERIGKEASRSTTEDIERKRVELIQGLKGTDPIKLNSALDIKLDAEMLEQYIFAFETISLPQGEYEFVYNALDRISKSARFNVAVLMLDGAVTKAVQEIFDKLHSSAVSADYNIAELQSRFAA</sequence>
<keyword evidence="3" id="KW-0677">Repeat</keyword>
<keyword evidence="9" id="KW-1185">Reference proteome</keyword>
<feature type="region of interest" description="Disordered" evidence="6">
    <location>
        <begin position="335"/>
        <end position="431"/>
    </location>
</feature>
<protein>
    <submittedName>
        <fullName evidence="8">Sperm associated antigen 1</fullName>
    </submittedName>
</protein>
<evidence type="ECO:0000256" key="5">
    <source>
        <dbReference type="PROSITE-ProRule" id="PRU00339"/>
    </source>
</evidence>
<gene>
    <name evidence="8" type="ORF">EmuJ_000043000</name>
</gene>
<feature type="compositionally biased region" description="Acidic residues" evidence="6">
    <location>
        <begin position="397"/>
        <end position="407"/>
    </location>
</feature>
<evidence type="ECO:0000256" key="1">
    <source>
        <dbReference type="ARBA" id="ARBA00004496"/>
    </source>
</evidence>
<dbReference type="OrthoDB" id="2942533at2759"/>
<evidence type="ECO:0000313" key="8">
    <source>
        <dbReference type="EMBL" id="CDI96726.1"/>
    </source>
</evidence>
<evidence type="ECO:0000256" key="6">
    <source>
        <dbReference type="SAM" id="MobiDB-lite"/>
    </source>
</evidence>
<feature type="compositionally biased region" description="Acidic residues" evidence="6">
    <location>
        <begin position="354"/>
        <end position="375"/>
    </location>
</feature>
<reference evidence="8" key="1">
    <citation type="journal article" date="2013" name="Nature">
        <title>The genomes of four tapeworm species reveal adaptations to parasitism.</title>
        <authorList>
            <person name="Tsai I.J."/>
            <person name="Zarowiecki M."/>
            <person name="Holroyd N."/>
            <person name="Garciarrubio A."/>
            <person name="Sanchez-Flores A."/>
            <person name="Brooks K.L."/>
            <person name="Tracey A."/>
            <person name="Bobes R.J."/>
            <person name="Fragoso G."/>
            <person name="Sciutto E."/>
            <person name="Aslett M."/>
            <person name="Beasley H."/>
            <person name="Bennett H.M."/>
            <person name="Cai J."/>
            <person name="Camicia F."/>
            <person name="Clark R."/>
            <person name="Cucher M."/>
            <person name="De Silva N."/>
            <person name="Day T.A."/>
            <person name="Deplazes P."/>
            <person name="Estrada K."/>
            <person name="Fernandez C."/>
            <person name="Holland P.W."/>
            <person name="Hou J."/>
            <person name="Hu S."/>
            <person name="Huckvale T."/>
            <person name="Hung S.S."/>
            <person name="Kamenetzky L."/>
            <person name="Keane J.A."/>
            <person name="Kiss F."/>
            <person name="Koziol U."/>
            <person name="Lambert O."/>
            <person name="Liu K."/>
            <person name="Luo X."/>
            <person name="Luo Y."/>
            <person name="Macchiaroli N."/>
            <person name="Nichol S."/>
            <person name="Paps J."/>
            <person name="Parkinson J."/>
            <person name="Pouchkina-Stantcheva N."/>
            <person name="Riddiford N."/>
            <person name="Rosenzvit M."/>
            <person name="Salinas G."/>
            <person name="Wasmuth J.D."/>
            <person name="Zamanian M."/>
            <person name="Zheng Y."/>
            <person name="Cai X."/>
            <person name="Soberon X."/>
            <person name="Olson P.D."/>
            <person name="Laclette J.P."/>
            <person name="Brehm K."/>
            <person name="Berriman M."/>
            <person name="Garciarrubio A."/>
            <person name="Bobes R.J."/>
            <person name="Fragoso G."/>
            <person name="Sanchez-Flores A."/>
            <person name="Estrada K."/>
            <person name="Cevallos M.A."/>
            <person name="Morett E."/>
            <person name="Gonzalez V."/>
            <person name="Portillo T."/>
            <person name="Ochoa-Leyva A."/>
            <person name="Jose M.V."/>
            <person name="Sciutto E."/>
            <person name="Landa A."/>
            <person name="Jimenez L."/>
            <person name="Valdes V."/>
            <person name="Carrero J.C."/>
            <person name="Larralde C."/>
            <person name="Morales-Montor J."/>
            <person name="Limon-Lason J."/>
            <person name="Soberon X."/>
            <person name="Laclette J.P."/>
        </authorList>
    </citation>
    <scope>NUCLEOTIDE SEQUENCE [LARGE SCALE GENOMIC DNA]</scope>
</reference>
<evidence type="ECO:0000256" key="2">
    <source>
        <dbReference type="ARBA" id="ARBA00022490"/>
    </source>
</evidence>
<dbReference type="Pfam" id="PF13877">
    <property type="entry name" value="RPAP3_C"/>
    <property type="match status" value="1"/>
</dbReference>
<dbReference type="GO" id="GO:0006626">
    <property type="term" value="P:protein targeting to mitochondrion"/>
    <property type="evidence" value="ECO:0007669"/>
    <property type="project" value="TreeGrafter"/>
</dbReference>
<feature type="compositionally biased region" description="Basic and acidic residues" evidence="6">
    <location>
        <begin position="376"/>
        <end position="386"/>
    </location>
</feature>
<feature type="repeat" description="TPR" evidence="5">
    <location>
        <begin position="256"/>
        <end position="289"/>
    </location>
</feature>
<dbReference type="AlphaFoldDB" id="A0A087VWS9"/>
<dbReference type="PANTHER" id="PTHR45984:SF1">
    <property type="entry name" value="SPAG1 AXONEMAL DYNEIN ASSEMBLY FACTOR"/>
    <property type="match status" value="1"/>
</dbReference>
<dbReference type="SUPFAM" id="SSF48452">
    <property type="entry name" value="TPR-like"/>
    <property type="match status" value="1"/>
</dbReference>
<dbReference type="Proteomes" id="UP000017246">
    <property type="component" value="Unassembled WGS sequence"/>
</dbReference>
<dbReference type="STRING" id="6211.A0A087VWS9"/>
<evidence type="ECO:0000256" key="4">
    <source>
        <dbReference type="ARBA" id="ARBA00022803"/>
    </source>
</evidence>
<feature type="compositionally biased region" description="Basic and acidic residues" evidence="6">
    <location>
        <begin position="408"/>
        <end position="426"/>
    </location>
</feature>
<dbReference type="PROSITE" id="PS50005">
    <property type="entry name" value="TPR"/>
    <property type="match status" value="1"/>
</dbReference>